<dbReference type="EMBL" id="LOED01000004">
    <property type="protein sequence ID" value="KXG78162.1"/>
    <property type="molecule type" value="Genomic_DNA"/>
</dbReference>
<sequence>MRLFERVIVFFICVAMVVVSALAILFSLKVFSLDYFWTRLVYFYGRWEMGTVAGIFLVGSILILLSGFRNRKIPESVINNGEMGSVSISFNAVENLILKAANNVERLKDVKVKLKPREDSLSIILKVTVAPDTNIPELTSELQRVVKDYVESMAGITVREIKVKVENIAIPQKQKSSKG</sequence>
<accession>A0A140LC87</accession>
<dbReference type="Proteomes" id="UP000070427">
    <property type="component" value="Unassembled WGS sequence"/>
</dbReference>
<feature type="transmembrane region" description="Helical" evidence="2">
    <location>
        <begin position="47"/>
        <end position="68"/>
    </location>
</feature>
<evidence type="ECO:0000313" key="4">
    <source>
        <dbReference type="Proteomes" id="UP000070427"/>
    </source>
</evidence>
<organism evidence="3 4">
    <name type="scientific">Fervidicola ferrireducens</name>
    <dbReference type="NCBI Taxonomy" id="520764"/>
    <lineage>
        <taxon>Bacteria</taxon>
        <taxon>Bacillati</taxon>
        <taxon>Bacillota</taxon>
        <taxon>Clostridia</taxon>
        <taxon>Thermosediminibacterales</taxon>
        <taxon>Thermosediminibacteraceae</taxon>
        <taxon>Fervidicola</taxon>
    </lineage>
</organism>
<keyword evidence="2" id="KW-0812">Transmembrane</keyword>
<feature type="transmembrane region" description="Helical" evidence="2">
    <location>
        <begin position="7"/>
        <end position="27"/>
    </location>
</feature>
<comment type="similarity">
    <text evidence="1">Belongs to the asp23 family.</text>
</comment>
<dbReference type="RefSeq" id="WP_066351777.1">
    <property type="nucleotide sequence ID" value="NZ_LOED01000004.1"/>
</dbReference>
<dbReference type="InParanoid" id="A0A140LC87"/>
<dbReference type="Pfam" id="PF03780">
    <property type="entry name" value="Asp23"/>
    <property type="match status" value="1"/>
</dbReference>
<evidence type="ECO:0000313" key="3">
    <source>
        <dbReference type="EMBL" id="KXG78162.1"/>
    </source>
</evidence>
<comment type="caution">
    <text evidence="3">The sequence shown here is derived from an EMBL/GenBank/DDBJ whole genome shotgun (WGS) entry which is preliminary data.</text>
</comment>
<evidence type="ECO:0000256" key="1">
    <source>
        <dbReference type="ARBA" id="ARBA00005721"/>
    </source>
</evidence>
<protein>
    <recommendedName>
        <fullName evidence="5">Alkaline shock response membrane anchor protein AmaP</fullName>
    </recommendedName>
</protein>
<keyword evidence="2" id="KW-1133">Transmembrane helix</keyword>
<dbReference type="PANTHER" id="PTHR34297:SF1">
    <property type="entry name" value="ASP23_GLS24 FAMILY ENVELOPE STRESS RESPONSE PROTEIN"/>
    <property type="match status" value="1"/>
</dbReference>
<proteinExistence type="inferred from homology"/>
<dbReference type="NCBIfam" id="NF033218">
    <property type="entry name" value="anchor_AmaP"/>
    <property type="match status" value="1"/>
</dbReference>
<dbReference type="InterPro" id="IPR005531">
    <property type="entry name" value="Asp23"/>
</dbReference>
<name>A0A140LC87_9FIRM</name>
<evidence type="ECO:0000256" key="2">
    <source>
        <dbReference type="SAM" id="Phobius"/>
    </source>
</evidence>
<gene>
    <name evidence="3" type="ORF">AN618_05540</name>
</gene>
<dbReference type="OrthoDB" id="1679795at2"/>
<dbReference type="PANTHER" id="PTHR34297">
    <property type="entry name" value="HYPOTHETICAL CYTOSOLIC PROTEIN-RELATED"/>
    <property type="match status" value="1"/>
</dbReference>
<dbReference type="STRING" id="520764.AN618_05540"/>
<reference evidence="3 4" key="1">
    <citation type="submission" date="2015-12" db="EMBL/GenBank/DDBJ databases">
        <title>Draft genome sequnece of Fervidicola ferrireducens strain Y170.</title>
        <authorList>
            <person name="Patel B.K."/>
        </authorList>
    </citation>
    <scope>NUCLEOTIDE SEQUENCE [LARGE SCALE GENOMIC DNA]</scope>
    <source>
        <strain evidence="3 4">Y170</strain>
    </source>
</reference>
<keyword evidence="2" id="KW-0472">Membrane</keyword>
<evidence type="ECO:0008006" key="5">
    <source>
        <dbReference type="Google" id="ProtNLM"/>
    </source>
</evidence>
<keyword evidence="4" id="KW-1185">Reference proteome</keyword>
<dbReference type="AlphaFoldDB" id="A0A140LC87"/>